<dbReference type="InterPro" id="IPR000524">
    <property type="entry name" value="Tscrpt_reg_HTH_GntR"/>
</dbReference>
<dbReference type="Gene3D" id="1.10.10.10">
    <property type="entry name" value="Winged helix-like DNA-binding domain superfamily/Winged helix DNA-binding domain"/>
    <property type="match status" value="1"/>
</dbReference>
<dbReference type="PROSITE" id="PS50949">
    <property type="entry name" value="HTH_GNTR"/>
    <property type="match status" value="1"/>
</dbReference>
<reference evidence="5 8" key="2">
    <citation type="journal article" date="2024" name="Int. J. Syst. Evol. Microbiol.">
        <title>Lacrimispora brassicae sp. nov. isolated from fermented cabbage, and proposal of Clostridium indicum Gundawar et al. 2019 and Clostridium methoxybenzovorans Mechichi et al. 1999 as heterotypic synonyms of Lacrimispora amygdalina (Parshina et al. 2003) Haas and Blanchard 2020 and Lacrimispora indolis (McClung and McCoy 1957) Haas and Blanchard 2020, respectively.</title>
        <authorList>
            <person name="Kobayashi H."/>
            <person name="Tanizawa Y."/>
            <person name="Sakamoto M."/>
            <person name="Ohkuma M."/>
            <person name="Tohno M."/>
        </authorList>
    </citation>
    <scope>NUCLEOTIDE SEQUENCE [LARGE SCALE GENOMIC DNA]</scope>
    <source>
        <strain evidence="5 8">DSM 12857</strain>
    </source>
</reference>
<feature type="domain" description="HTH gntR-type" evidence="4">
    <location>
        <begin position="8"/>
        <end position="75"/>
    </location>
</feature>
<name>A0A3E2NFX0_9FIRM</name>
<dbReference type="CDD" id="cd07377">
    <property type="entry name" value="WHTH_GntR"/>
    <property type="match status" value="1"/>
</dbReference>
<keyword evidence="8" id="KW-1185">Reference proteome</keyword>
<evidence type="ECO:0000313" key="6">
    <source>
        <dbReference type="EMBL" id="RFZ79919.1"/>
    </source>
</evidence>
<organism evidence="6 7">
    <name type="scientific">Lacrimispora amygdalina</name>
    <dbReference type="NCBI Taxonomy" id="253257"/>
    <lineage>
        <taxon>Bacteria</taxon>
        <taxon>Bacillati</taxon>
        <taxon>Bacillota</taxon>
        <taxon>Clostridia</taxon>
        <taxon>Lachnospirales</taxon>
        <taxon>Lachnospiraceae</taxon>
        <taxon>Lacrimispora</taxon>
    </lineage>
</organism>
<dbReference type="InterPro" id="IPR008920">
    <property type="entry name" value="TF_FadR/GntR_C"/>
</dbReference>
<evidence type="ECO:0000256" key="2">
    <source>
        <dbReference type="ARBA" id="ARBA00023125"/>
    </source>
</evidence>
<dbReference type="SUPFAM" id="SSF48008">
    <property type="entry name" value="GntR ligand-binding domain-like"/>
    <property type="match status" value="1"/>
</dbReference>
<dbReference type="InterPro" id="IPR036388">
    <property type="entry name" value="WH-like_DNA-bd_sf"/>
</dbReference>
<evidence type="ECO:0000256" key="1">
    <source>
        <dbReference type="ARBA" id="ARBA00023015"/>
    </source>
</evidence>
<dbReference type="InterPro" id="IPR036390">
    <property type="entry name" value="WH_DNA-bd_sf"/>
</dbReference>
<dbReference type="EMBL" id="QOHO01000016">
    <property type="protein sequence ID" value="RFZ79919.1"/>
    <property type="molecule type" value="Genomic_DNA"/>
</dbReference>
<dbReference type="SUPFAM" id="SSF46785">
    <property type="entry name" value="Winged helix' DNA-binding domain"/>
    <property type="match status" value="1"/>
</dbReference>
<evidence type="ECO:0000313" key="5">
    <source>
        <dbReference type="EMBL" id="GLB33009.1"/>
    </source>
</evidence>
<keyword evidence="2" id="KW-0238">DNA-binding</keyword>
<dbReference type="Pfam" id="PF00392">
    <property type="entry name" value="GntR"/>
    <property type="match status" value="1"/>
</dbReference>
<dbReference type="GO" id="GO:0003677">
    <property type="term" value="F:DNA binding"/>
    <property type="evidence" value="ECO:0007669"/>
    <property type="project" value="UniProtKB-KW"/>
</dbReference>
<evidence type="ECO:0000313" key="8">
    <source>
        <dbReference type="Proteomes" id="UP001419084"/>
    </source>
</evidence>
<dbReference type="EMBL" id="BRPJ01000101">
    <property type="protein sequence ID" value="GLB33009.1"/>
    <property type="molecule type" value="Genomic_DNA"/>
</dbReference>
<evidence type="ECO:0000256" key="3">
    <source>
        <dbReference type="ARBA" id="ARBA00023163"/>
    </source>
</evidence>
<keyword evidence="1" id="KW-0805">Transcription regulation</keyword>
<dbReference type="Proteomes" id="UP001419084">
    <property type="component" value="Unassembled WGS sequence"/>
</dbReference>
<dbReference type="PANTHER" id="PTHR43537">
    <property type="entry name" value="TRANSCRIPTIONAL REGULATOR, GNTR FAMILY"/>
    <property type="match status" value="1"/>
</dbReference>
<evidence type="ECO:0000313" key="7">
    <source>
        <dbReference type="Proteomes" id="UP000260680"/>
    </source>
</evidence>
<reference evidence="6 7" key="1">
    <citation type="submission" date="2018-07" db="EMBL/GenBank/DDBJ databases">
        <title>New species, Clostridium PI-S10-A1B.</title>
        <authorList>
            <person name="Krishna G."/>
            <person name="Summeta K."/>
            <person name="Shikha S."/>
            <person name="Prabhu P.B."/>
            <person name="Suresh K."/>
        </authorList>
    </citation>
    <scope>NUCLEOTIDE SEQUENCE [LARGE SCALE GENOMIC DNA]</scope>
    <source>
        <strain evidence="6 7">PI-S10-A1B</strain>
    </source>
</reference>
<gene>
    <name evidence="6" type="ORF">DS742_05525</name>
    <name evidence="5" type="ORF">LAD12857_49320</name>
</gene>
<dbReference type="PANTHER" id="PTHR43537:SF51">
    <property type="entry name" value="HTH-TYPE TRANSCRIPTIONAL REGULATOR LGOR-RELATED"/>
    <property type="match status" value="1"/>
</dbReference>
<dbReference type="OrthoDB" id="5449at2"/>
<sequence length="214" mass="24563">MCEKNSDTSLKQQVHDALIADIINGVYSGSTILTEKFLMEKYNVSRAPIREALTQLTATLILTSIPRQGYKICQPTAEEIYEIVKFRSSLECSFLRNLTAGIDREWIQELRTICINYTNCGPSDFIGKWHLNCDFHLKLFSVYGNRYAYKQLQDALNIQTIYFIQKKQYASMDLHMALIDYIEKNELSIAETILKADIENLLIPTAAPIDNSNY</sequence>
<dbReference type="Proteomes" id="UP000260680">
    <property type="component" value="Unassembled WGS sequence"/>
</dbReference>
<comment type="caution">
    <text evidence="6">The sequence shown here is derived from an EMBL/GenBank/DDBJ whole genome shotgun (WGS) entry which is preliminary data.</text>
</comment>
<dbReference type="AlphaFoldDB" id="A0A3E2NFX0"/>
<evidence type="ECO:0000259" key="4">
    <source>
        <dbReference type="PROSITE" id="PS50949"/>
    </source>
</evidence>
<accession>A0A3E2NFX0</accession>
<keyword evidence="3" id="KW-0804">Transcription</keyword>
<dbReference type="SMART" id="SM00345">
    <property type="entry name" value="HTH_GNTR"/>
    <property type="match status" value="1"/>
</dbReference>
<dbReference type="GO" id="GO:0003700">
    <property type="term" value="F:DNA-binding transcription factor activity"/>
    <property type="evidence" value="ECO:0007669"/>
    <property type="project" value="InterPro"/>
</dbReference>
<dbReference type="Gene3D" id="1.20.120.530">
    <property type="entry name" value="GntR ligand-binding domain-like"/>
    <property type="match status" value="1"/>
</dbReference>
<protein>
    <submittedName>
        <fullName evidence="5 6">Transcriptional regulator</fullName>
    </submittedName>
</protein>
<proteinExistence type="predicted"/>
<dbReference type="RefSeq" id="WP_117416016.1">
    <property type="nucleotide sequence ID" value="NZ_BRPJ01000101.1"/>
</dbReference>